<comment type="caution">
    <text evidence="2">The sequence shown here is derived from an EMBL/GenBank/DDBJ whole genome shotgun (WGS) entry which is preliminary data.</text>
</comment>
<dbReference type="Proteomes" id="UP001518976">
    <property type="component" value="Unassembled WGS sequence"/>
</dbReference>
<keyword evidence="3" id="KW-1185">Reference proteome</keyword>
<protein>
    <submittedName>
        <fullName evidence="2">Uncharacterized protein</fullName>
    </submittedName>
</protein>
<sequence>MTSTVECSAAEPGRNRPRRLTGGEIILVIVLTVIAAALTASGMTALTALEVVTGCSLAGVHLVRRAPVAPATV</sequence>
<dbReference type="RefSeq" id="WP_209267965.1">
    <property type="nucleotide sequence ID" value="NZ_JAFFZN010000032.1"/>
</dbReference>
<organism evidence="2 3">
    <name type="scientific">Streptomyces spirodelae</name>
    <dbReference type="NCBI Taxonomy" id="2812904"/>
    <lineage>
        <taxon>Bacteria</taxon>
        <taxon>Bacillati</taxon>
        <taxon>Actinomycetota</taxon>
        <taxon>Actinomycetes</taxon>
        <taxon>Kitasatosporales</taxon>
        <taxon>Streptomycetaceae</taxon>
        <taxon>Streptomyces</taxon>
    </lineage>
</organism>
<dbReference type="EMBL" id="JAFFZN010000032">
    <property type="protein sequence ID" value="MBO8189195.1"/>
    <property type="molecule type" value="Genomic_DNA"/>
</dbReference>
<proteinExistence type="predicted"/>
<keyword evidence="1" id="KW-0472">Membrane</keyword>
<reference evidence="2 3" key="1">
    <citation type="submission" date="2021-02" db="EMBL/GenBank/DDBJ databases">
        <title>Streptomyces spirodelae sp. nov., isolated from duckweed.</title>
        <authorList>
            <person name="Saimee Y."/>
            <person name="Duangmal K."/>
        </authorList>
    </citation>
    <scope>NUCLEOTIDE SEQUENCE [LARGE SCALE GENOMIC DNA]</scope>
    <source>
        <strain evidence="2 3">DW4-2</strain>
    </source>
</reference>
<gene>
    <name evidence="2" type="ORF">JW592_27610</name>
</gene>
<accession>A0ABS3X1D7</accession>
<evidence type="ECO:0000256" key="1">
    <source>
        <dbReference type="SAM" id="Phobius"/>
    </source>
</evidence>
<keyword evidence="1" id="KW-1133">Transmembrane helix</keyword>
<evidence type="ECO:0000313" key="2">
    <source>
        <dbReference type="EMBL" id="MBO8189195.1"/>
    </source>
</evidence>
<evidence type="ECO:0000313" key="3">
    <source>
        <dbReference type="Proteomes" id="UP001518976"/>
    </source>
</evidence>
<feature type="transmembrane region" description="Helical" evidence="1">
    <location>
        <begin position="25"/>
        <end position="49"/>
    </location>
</feature>
<name>A0ABS3X1D7_9ACTN</name>
<keyword evidence="1" id="KW-0812">Transmembrane</keyword>